<dbReference type="Pfam" id="PF13432">
    <property type="entry name" value="TPR_16"/>
    <property type="match status" value="1"/>
</dbReference>
<dbReference type="InterPro" id="IPR051829">
    <property type="entry name" value="Multiheme_Cytochr_ET"/>
</dbReference>
<feature type="domain" description="Doubled CXXCH motif" evidence="5">
    <location>
        <begin position="520"/>
        <end position="552"/>
    </location>
</feature>
<organism evidence="7 8">
    <name type="scientific">Rhizobium mesoamericanum STM3625</name>
    <dbReference type="NCBI Taxonomy" id="1211777"/>
    <lineage>
        <taxon>Bacteria</taxon>
        <taxon>Pseudomonadati</taxon>
        <taxon>Pseudomonadota</taxon>
        <taxon>Alphaproteobacteria</taxon>
        <taxon>Hyphomicrobiales</taxon>
        <taxon>Rhizobiaceae</taxon>
        <taxon>Rhizobium/Agrobacterium group</taxon>
        <taxon>Rhizobium</taxon>
    </lineage>
</organism>
<proteinExistence type="predicted"/>
<accession>K0PV29</accession>
<dbReference type="SMART" id="SM00028">
    <property type="entry name" value="TPR"/>
    <property type="match status" value="5"/>
</dbReference>
<comment type="caution">
    <text evidence="7">The sequence shown here is derived from an EMBL/GenBank/DDBJ whole genome shotgun (WGS) entry which is preliminary data.</text>
</comment>
<keyword evidence="1" id="KW-0732">Signal</keyword>
<keyword evidence="2" id="KW-0802">TPR repeat</keyword>
<dbReference type="PANTHER" id="PTHR35038">
    <property type="entry name" value="DISSIMILATORY SULFITE REDUCTASE SIRA"/>
    <property type="match status" value="1"/>
</dbReference>
<evidence type="ECO:0000256" key="1">
    <source>
        <dbReference type="ARBA" id="ARBA00022729"/>
    </source>
</evidence>
<reference evidence="7 8" key="1">
    <citation type="journal article" date="2013" name="Genome Announc.">
        <title>Draft Genome Sequence of Rhizobium mesoamericanum STM3625, a Nitrogen-Fixing Symbiont of Mimosa pudica Isolated in French Guiana (South America).</title>
        <authorList>
            <person name="Moulin L."/>
            <person name="Mornico D."/>
            <person name="Melkonian R."/>
            <person name="Klonowska A."/>
        </authorList>
    </citation>
    <scope>NUCLEOTIDE SEQUENCE [LARGE SCALE GENOMIC DNA]</scope>
    <source>
        <strain evidence="7 8">STM3625</strain>
    </source>
</reference>
<dbReference type="Gene3D" id="1.25.40.10">
    <property type="entry name" value="Tetratricopeptide repeat domain"/>
    <property type="match status" value="2"/>
</dbReference>
<keyword evidence="4" id="KW-1133">Transmembrane helix</keyword>
<feature type="domain" description="Cytochrome c-552/4" evidence="6">
    <location>
        <begin position="360"/>
        <end position="397"/>
    </location>
</feature>
<keyword evidence="8" id="KW-1185">Reference proteome</keyword>
<dbReference type="Pfam" id="PF09699">
    <property type="entry name" value="Paired_CXXCH_1"/>
    <property type="match status" value="1"/>
</dbReference>
<dbReference type="InterPro" id="IPR019734">
    <property type="entry name" value="TPR_rpt"/>
</dbReference>
<dbReference type="SUPFAM" id="SSF48452">
    <property type="entry name" value="TPR-like"/>
    <property type="match status" value="1"/>
</dbReference>
<dbReference type="SUPFAM" id="SSF48695">
    <property type="entry name" value="Multiheme cytochromes"/>
    <property type="match status" value="1"/>
</dbReference>
<keyword evidence="4" id="KW-0812">Transmembrane</keyword>
<dbReference type="PANTHER" id="PTHR35038:SF8">
    <property type="entry name" value="C-TYPE POLYHEME CYTOCHROME OMCC"/>
    <property type="match status" value="1"/>
</dbReference>
<dbReference type="HOGENOM" id="CLU_013154_0_0_5"/>
<evidence type="ECO:0000259" key="5">
    <source>
        <dbReference type="Pfam" id="PF09699"/>
    </source>
</evidence>
<feature type="transmembrane region" description="Helical" evidence="4">
    <location>
        <begin position="183"/>
        <end position="202"/>
    </location>
</feature>
<feature type="region of interest" description="Disordered" evidence="3">
    <location>
        <begin position="147"/>
        <end position="175"/>
    </location>
</feature>
<dbReference type="InterPro" id="IPR023155">
    <property type="entry name" value="Cyt_c-552/4"/>
</dbReference>
<dbReference type="InterPro" id="IPR011990">
    <property type="entry name" value="TPR-like_helical_dom_sf"/>
</dbReference>
<gene>
    <name evidence="7" type="ORF">BN77_2459</name>
</gene>
<evidence type="ECO:0000313" key="7">
    <source>
        <dbReference type="EMBL" id="CCM75295.1"/>
    </source>
</evidence>
<evidence type="ECO:0000256" key="4">
    <source>
        <dbReference type="SAM" id="Phobius"/>
    </source>
</evidence>
<dbReference type="EMBL" id="CANI01000011">
    <property type="protein sequence ID" value="CCM75295.1"/>
    <property type="molecule type" value="Genomic_DNA"/>
</dbReference>
<protein>
    <submittedName>
        <fullName evidence="7">Tetratricopeptide TPR_2 repeat protein</fullName>
    </submittedName>
</protein>
<evidence type="ECO:0000259" key="6">
    <source>
        <dbReference type="Pfam" id="PF13435"/>
    </source>
</evidence>
<sequence>MISSLINSWMSILGEREATQGVVLSKFGRGYTDRSERRVFWEGRIDWHFADFDNSRVCIRSGRGIWAERTTCLPSATVSIKEASTVDDAMVLKDHKRSGDTLTTIEVLDSNIEKADDGRLPLESSKLRRRNIRCEMPLWEAQALRNRRSRRKLSGSTKRGTATTPSQAGQPHPPAFSTHIRRYIAVAAAALIVIVGGFLYGLETSDRPKSTDPVLPTTFVGSDTCSGCHQAEAELWRTSQHKRAMDHATDKTVLGDFNNASLDHFGVHSRFFRKDEKFMVETDGPEGKLAAFEVKYTFGVEPLQQYLVEFSDGRIQALPLAWDSRPKAEGGQRWFHLYPDEPIGHRDILHWTRLNQNWNFMCAECHSTGVRKNYDADKDRFATSWAEISVGCETCHGKGSRHVAWASAKQSWWPFKGRDDPEKGLVVRFDERKGVSWTANPATGLPTRSQPPSAVRKEVETCGLCHARRSQFSEDWVPGSPLSDTHHVSVLDRSLFHADGQMRDREETYNYAPFKQSKMFAQGVTCSDCHDPHSAMLRAPEDGVCAQCHMPERYQTVAHRHHDEAKAPLACAACHMPVRTYMVIDQRHDHSFRIPRPDLSIKLGTPNACNDCHREKSAEWAAAAVEGWFGPHRKGFQNYGEAFHAAWTDEAGAERPLAVVARDPAASSFVHASVLTELNAYLSAANVELARSGLADRDPMVRIGALDMLEGAPADQLWPILSPLLSDPVRGVRLRTVSMLASVPTASQPAADRHQFDQAAAEFVAAQRLNADRPEGRSTLGNFLARRGMAAEAEVEFRAALHLSPEFAPAAVNLADLYRALGRDFDGEQVLRTGLQASPEDAGLRYALGLTLVRLGRSEDAFEELRQANKLSPDQAQYAYAYAIALNSAGRTDEAIALLEKSLVRHPSDRGALLALATLNRDTRNFDAALGYAERLLSLVPSDPGILRLVEDLRRLAHPVR</sequence>
<dbReference type="GO" id="GO:0016491">
    <property type="term" value="F:oxidoreductase activity"/>
    <property type="evidence" value="ECO:0007669"/>
    <property type="project" value="TreeGrafter"/>
</dbReference>
<dbReference type="InterPro" id="IPR036280">
    <property type="entry name" value="Multihaem_cyt_sf"/>
</dbReference>
<dbReference type="Proteomes" id="UP000009319">
    <property type="component" value="Unassembled WGS sequence"/>
</dbReference>
<dbReference type="RefSeq" id="WP_007531949.1">
    <property type="nucleotide sequence ID" value="NZ_HF536772.1"/>
</dbReference>
<dbReference type="STRING" id="1211777.BN77_2459"/>
<name>K0PV29_9HYPH</name>
<evidence type="ECO:0000313" key="8">
    <source>
        <dbReference type="Proteomes" id="UP000009319"/>
    </source>
</evidence>
<dbReference type="AlphaFoldDB" id="K0PV29"/>
<dbReference type="InterPro" id="IPR010177">
    <property type="entry name" value="Paired_CXXCH_1"/>
</dbReference>
<evidence type="ECO:0000256" key="2">
    <source>
        <dbReference type="PROSITE-ProRule" id="PRU00339"/>
    </source>
</evidence>
<dbReference type="eggNOG" id="COG1413">
    <property type="taxonomic scope" value="Bacteria"/>
</dbReference>
<feature type="compositionally biased region" description="Polar residues" evidence="3">
    <location>
        <begin position="154"/>
        <end position="169"/>
    </location>
</feature>
<evidence type="ECO:0000256" key="3">
    <source>
        <dbReference type="SAM" id="MobiDB-lite"/>
    </source>
</evidence>
<feature type="repeat" description="TPR" evidence="2">
    <location>
        <begin position="842"/>
        <end position="875"/>
    </location>
</feature>
<dbReference type="Gene3D" id="1.10.1130.10">
    <property type="entry name" value="Flavocytochrome C3, Chain A"/>
    <property type="match status" value="1"/>
</dbReference>
<keyword evidence="4" id="KW-0472">Membrane</keyword>
<dbReference type="eggNOG" id="COG0457">
    <property type="taxonomic scope" value="Bacteria"/>
</dbReference>
<dbReference type="Pfam" id="PF13435">
    <property type="entry name" value="Cytochrome_C554"/>
    <property type="match status" value="2"/>
</dbReference>
<dbReference type="PROSITE" id="PS50005">
    <property type="entry name" value="TPR"/>
    <property type="match status" value="1"/>
</dbReference>
<feature type="domain" description="Cytochrome c-552/4" evidence="6">
    <location>
        <begin position="224"/>
        <end position="251"/>
    </location>
</feature>